<dbReference type="Proteomes" id="UP000297245">
    <property type="component" value="Unassembled WGS sequence"/>
</dbReference>
<dbReference type="AlphaFoldDB" id="A0A4V4HH75"/>
<feature type="transmembrane region" description="Helical" evidence="1">
    <location>
        <begin position="344"/>
        <end position="361"/>
    </location>
</feature>
<name>A0A4V4HH75_DENBC</name>
<dbReference type="EMBL" id="ML179086">
    <property type="protein sequence ID" value="THV01676.1"/>
    <property type="molecule type" value="Genomic_DNA"/>
</dbReference>
<keyword evidence="1" id="KW-1133">Transmembrane helix</keyword>
<proteinExistence type="predicted"/>
<keyword evidence="1" id="KW-0472">Membrane</keyword>
<dbReference type="Gene3D" id="2.130.10.10">
    <property type="entry name" value="YVTN repeat-like/Quinoprotein amine dehydrogenase"/>
    <property type="match status" value="1"/>
</dbReference>
<evidence type="ECO:0000256" key="1">
    <source>
        <dbReference type="SAM" id="Phobius"/>
    </source>
</evidence>
<reference evidence="2 3" key="1">
    <citation type="journal article" date="2019" name="Nat. Ecol. Evol.">
        <title>Megaphylogeny resolves global patterns of mushroom evolution.</title>
        <authorList>
            <person name="Varga T."/>
            <person name="Krizsan K."/>
            <person name="Foldi C."/>
            <person name="Dima B."/>
            <person name="Sanchez-Garcia M."/>
            <person name="Sanchez-Ramirez S."/>
            <person name="Szollosi G.J."/>
            <person name="Szarkandi J.G."/>
            <person name="Papp V."/>
            <person name="Albert L."/>
            <person name="Andreopoulos W."/>
            <person name="Angelini C."/>
            <person name="Antonin V."/>
            <person name="Barry K.W."/>
            <person name="Bougher N.L."/>
            <person name="Buchanan P."/>
            <person name="Buyck B."/>
            <person name="Bense V."/>
            <person name="Catcheside P."/>
            <person name="Chovatia M."/>
            <person name="Cooper J."/>
            <person name="Damon W."/>
            <person name="Desjardin D."/>
            <person name="Finy P."/>
            <person name="Geml J."/>
            <person name="Haridas S."/>
            <person name="Hughes K."/>
            <person name="Justo A."/>
            <person name="Karasinski D."/>
            <person name="Kautmanova I."/>
            <person name="Kiss B."/>
            <person name="Kocsube S."/>
            <person name="Kotiranta H."/>
            <person name="LaButti K.M."/>
            <person name="Lechner B.E."/>
            <person name="Liimatainen K."/>
            <person name="Lipzen A."/>
            <person name="Lukacs Z."/>
            <person name="Mihaltcheva S."/>
            <person name="Morgado L.N."/>
            <person name="Niskanen T."/>
            <person name="Noordeloos M.E."/>
            <person name="Ohm R.A."/>
            <person name="Ortiz-Santana B."/>
            <person name="Ovrebo C."/>
            <person name="Racz N."/>
            <person name="Riley R."/>
            <person name="Savchenko A."/>
            <person name="Shiryaev A."/>
            <person name="Soop K."/>
            <person name="Spirin V."/>
            <person name="Szebenyi C."/>
            <person name="Tomsovsky M."/>
            <person name="Tulloss R.E."/>
            <person name="Uehling J."/>
            <person name="Grigoriev I.V."/>
            <person name="Vagvolgyi C."/>
            <person name="Papp T."/>
            <person name="Martin F.M."/>
            <person name="Miettinen O."/>
            <person name="Hibbett D.S."/>
            <person name="Nagy L.G."/>
        </authorList>
    </citation>
    <scope>NUCLEOTIDE SEQUENCE [LARGE SCALE GENOMIC DNA]</scope>
    <source>
        <strain evidence="2 3">CBS 962.96</strain>
    </source>
</reference>
<dbReference type="InterPro" id="IPR015943">
    <property type="entry name" value="WD40/YVTN_repeat-like_dom_sf"/>
</dbReference>
<organism evidence="2 3">
    <name type="scientific">Dendrothele bispora (strain CBS 962.96)</name>
    <dbReference type="NCBI Taxonomy" id="1314807"/>
    <lineage>
        <taxon>Eukaryota</taxon>
        <taxon>Fungi</taxon>
        <taxon>Dikarya</taxon>
        <taxon>Basidiomycota</taxon>
        <taxon>Agaricomycotina</taxon>
        <taxon>Agaricomycetes</taxon>
        <taxon>Agaricomycetidae</taxon>
        <taxon>Agaricales</taxon>
        <taxon>Agaricales incertae sedis</taxon>
        <taxon>Dendrothele</taxon>
    </lineage>
</organism>
<sequence>MPLQLSLMPLLNKIPVSSIPGPVTSMRLSSDGSLLAVASGSNIDIWDVSSDSPRLVVSDSSSSSEYLSLVWLPNEHVIIAGHSSGHVSFITFSDQDQSLKQSPFAFGREKISWLSLLDDRLLALVTKLNILLIDITPDGPVSLGHLPPPLSVGIVDATPCKVTLISSHEIAVCYPTLVVRWLVQSLRPLRVRIVNSREIEGLLVDISDDNHGLVAQPFADQFRVISLKSSSPGIVIPRAPGLPRVALTSRAIFVCDTVLEAGIGCLHQWDLEGHKMRTLECPDIASTRFYAITHLYNPVTNCVQVASIMNNSYGSEIALWKTVQNPEEPSDSSAPTRSGPKHRWIMDALIVVIALVFYLYFRIRKMETLDALLDLTLNL</sequence>
<evidence type="ECO:0008006" key="4">
    <source>
        <dbReference type="Google" id="ProtNLM"/>
    </source>
</evidence>
<evidence type="ECO:0000313" key="2">
    <source>
        <dbReference type="EMBL" id="THV01676.1"/>
    </source>
</evidence>
<keyword evidence="3" id="KW-1185">Reference proteome</keyword>
<dbReference type="SUPFAM" id="SSF69322">
    <property type="entry name" value="Tricorn protease domain 2"/>
    <property type="match status" value="1"/>
</dbReference>
<keyword evidence="1" id="KW-0812">Transmembrane</keyword>
<protein>
    <recommendedName>
        <fullName evidence="4">WD40 repeat-like protein</fullName>
    </recommendedName>
</protein>
<gene>
    <name evidence="2" type="ORF">K435DRAFT_853538</name>
</gene>
<accession>A0A4V4HH75</accession>
<evidence type="ECO:0000313" key="3">
    <source>
        <dbReference type="Proteomes" id="UP000297245"/>
    </source>
</evidence>